<keyword evidence="1" id="KW-0812">Transmembrane</keyword>
<dbReference type="Pfam" id="PF00892">
    <property type="entry name" value="EamA"/>
    <property type="match status" value="2"/>
</dbReference>
<gene>
    <name evidence="3" type="ORF">N0B31_20560</name>
</gene>
<feature type="transmembrane region" description="Helical" evidence="1">
    <location>
        <begin position="120"/>
        <end position="138"/>
    </location>
</feature>
<dbReference type="SUPFAM" id="SSF103481">
    <property type="entry name" value="Multidrug resistance efflux transporter EmrE"/>
    <property type="match status" value="2"/>
</dbReference>
<feature type="domain" description="EamA" evidence="2">
    <location>
        <begin position="4"/>
        <end position="137"/>
    </location>
</feature>
<dbReference type="InterPro" id="IPR000620">
    <property type="entry name" value="EamA_dom"/>
</dbReference>
<name>A0A9E7R2D7_9EURY</name>
<protein>
    <submittedName>
        <fullName evidence="3">DMT family transporter</fullName>
    </submittedName>
</protein>
<organism evidence="3 4">
    <name type="scientific">Salinirubellus salinus</name>
    <dbReference type="NCBI Taxonomy" id="1364945"/>
    <lineage>
        <taxon>Archaea</taxon>
        <taxon>Methanobacteriati</taxon>
        <taxon>Methanobacteriota</taxon>
        <taxon>Stenosarchaea group</taxon>
        <taxon>Halobacteria</taxon>
        <taxon>Halobacteriales</taxon>
        <taxon>Natronomonadaceae</taxon>
        <taxon>Salinirubellus</taxon>
    </lineage>
</organism>
<feature type="domain" description="EamA" evidence="2">
    <location>
        <begin position="158"/>
        <end position="289"/>
    </location>
</feature>
<feature type="transmembrane region" description="Helical" evidence="1">
    <location>
        <begin position="150"/>
        <end position="170"/>
    </location>
</feature>
<feature type="transmembrane region" description="Helical" evidence="1">
    <location>
        <begin position="34"/>
        <end position="52"/>
    </location>
</feature>
<sequence length="291" mass="29673">MTTVGIALALLFAALMGTASIFSRRGLEHARPAFLLLTSLTVAAPVFLALAVVTTDVAAADPGLVALVALSGVVGSVLARGLYFLSIEVVGPGKALSLVAVSPLFVAVLSALFLGEPVTLAVAGGTGVIVLGVAGLSRDSRAEVERRNRSPLVLLTPVGAALLIAVAVVIRKAALNGGIDPILAGAVNMSAAWLVVAPVVVGRWHADLLTIDRRGLRQFTIASVLMALGFVCYFVGLQRTPASVFFPLVQTQPVFAVGLSALFLGGLELVSRRSALAAVVIVVGAVLVTLG</sequence>
<feature type="transmembrane region" description="Helical" evidence="1">
    <location>
        <begin position="274"/>
        <end position="290"/>
    </location>
</feature>
<dbReference type="RefSeq" id="WP_260593520.1">
    <property type="nucleotide sequence ID" value="NZ_CP104003.1"/>
</dbReference>
<feature type="transmembrane region" description="Helical" evidence="1">
    <location>
        <begin position="95"/>
        <end position="114"/>
    </location>
</feature>
<dbReference type="EMBL" id="CP104003">
    <property type="protein sequence ID" value="UWM54500.1"/>
    <property type="molecule type" value="Genomic_DNA"/>
</dbReference>
<keyword evidence="1" id="KW-0472">Membrane</keyword>
<dbReference type="PANTHER" id="PTHR22911">
    <property type="entry name" value="ACYL-MALONYL CONDENSING ENZYME-RELATED"/>
    <property type="match status" value="1"/>
</dbReference>
<dbReference type="PANTHER" id="PTHR22911:SF137">
    <property type="entry name" value="SOLUTE CARRIER FAMILY 35 MEMBER G2-RELATED"/>
    <property type="match status" value="1"/>
</dbReference>
<evidence type="ECO:0000313" key="4">
    <source>
        <dbReference type="Proteomes" id="UP001057580"/>
    </source>
</evidence>
<proteinExistence type="predicted"/>
<dbReference type="AlphaFoldDB" id="A0A9E7R2D7"/>
<feature type="transmembrane region" description="Helical" evidence="1">
    <location>
        <begin position="248"/>
        <end position="267"/>
    </location>
</feature>
<evidence type="ECO:0000313" key="3">
    <source>
        <dbReference type="EMBL" id="UWM54500.1"/>
    </source>
</evidence>
<evidence type="ECO:0000259" key="2">
    <source>
        <dbReference type="Pfam" id="PF00892"/>
    </source>
</evidence>
<feature type="transmembrane region" description="Helical" evidence="1">
    <location>
        <begin position="216"/>
        <end position="236"/>
    </location>
</feature>
<dbReference type="KEGG" id="ssai:N0B31_20560"/>
<keyword evidence="4" id="KW-1185">Reference proteome</keyword>
<evidence type="ECO:0000256" key="1">
    <source>
        <dbReference type="SAM" id="Phobius"/>
    </source>
</evidence>
<dbReference type="Proteomes" id="UP001057580">
    <property type="component" value="Chromosome"/>
</dbReference>
<feature type="transmembrane region" description="Helical" evidence="1">
    <location>
        <begin position="6"/>
        <end position="22"/>
    </location>
</feature>
<keyword evidence="1" id="KW-1133">Transmembrane helix</keyword>
<feature type="transmembrane region" description="Helical" evidence="1">
    <location>
        <begin position="64"/>
        <end position="83"/>
    </location>
</feature>
<dbReference type="GeneID" id="74944868"/>
<accession>A0A9E7R2D7</accession>
<dbReference type="InterPro" id="IPR037185">
    <property type="entry name" value="EmrE-like"/>
</dbReference>
<dbReference type="GO" id="GO:0016020">
    <property type="term" value="C:membrane"/>
    <property type="evidence" value="ECO:0007669"/>
    <property type="project" value="InterPro"/>
</dbReference>
<feature type="transmembrane region" description="Helical" evidence="1">
    <location>
        <begin position="182"/>
        <end position="204"/>
    </location>
</feature>
<reference evidence="3" key="1">
    <citation type="submission" date="2022-09" db="EMBL/GenBank/DDBJ databases">
        <title>Diverse halophilic archaea isolated from saline environments.</title>
        <authorList>
            <person name="Cui H.-L."/>
        </authorList>
    </citation>
    <scope>NUCLEOTIDE SEQUENCE</scope>
    <source>
        <strain evidence="3">ZS-35-S2</strain>
    </source>
</reference>